<name>A0AA36HC42_CYLNA</name>
<dbReference type="EMBL" id="CATQJL010000316">
    <property type="protein sequence ID" value="CAJ0607843.1"/>
    <property type="molecule type" value="Genomic_DNA"/>
</dbReference>
<feature type="domain" description="G-protein coupled receptors family 1 profile" evidence="6">
    <location>
        <begin position="38"/>
        <end position="284"/>
    </location>
</feature>
<dbReference type="PROSITE" id="PS50262">
    <property type="entry name" value="G_PROTEIN_RECEP_F1_2"/>
    <property type="match status" value="1"/>
</dbReference>
<dbReference type="GO" id="GO:0016020">
    <property type="term" value="C:membrane"/>
    <property type="evidence" value="ECO:0007669"/>
    <property type="project" value="UniProtKB-SubCell"/>
</dbReference>
<keyword evidence="2 5" id="KW-0812">Transmembrane</keyword>
<dbReference type="Pfam" id="PF10328">
    <property type="entry name" value="7TM_GPCR_Srx"/>
    <property type="match status" value="1"/>
</dbReference>
<proteinExistence type="predicted"/>
<feature type="transmembrane region" description="Helical" evidence="5">
    <location>
        <begin position="234"/>
        <end position="255"/>
    </location>
</feature>
<dbReference type="Gene3D" id="1.20.1070.10">
    <property type="entry name" value="Rhodopsin 7-helix transmembrane proteins"/>
    <property type="match status" value="1"/>
</dbReference>
<dbReference type="Proteomes" id="UP001176961">
    <property type="component" value="Unassembled WGS sequence"/>
</dbReference>
<feature type="transmembrane region" description="Helical" evidence="5">
    <location>
        <begin position="267"/>
        <end position="287"/>
    </location>
</feature>
<dbReference type="PANTHER" id="PTHR22718:SF11">
    <property type="entry name" value="7TM GPCR SERPENTINE RECEPTOR CLASS X (SRX) DOMAIN-CONTAINING PROTEIN"/>
    <property type="match status" value="1"/>
</dbReference>
<evidence type="ECO:0000256" key="1">
    <source>
        <dbReference type="ARBA" id="ARBA00004370"/>
    </source>
</evidence>
<evidence type="ECO:0000313" key="7">
    <source>
        <dbReference type="EMBL" id="CAJ0607843.1"/>
    </source>
</evidence>
<dbReference type="AlphaFoldDB" id="A0AA36HC42"/>
<dbReference type="SUPFAM" id="SSF81321">
    <property type="entry name" value="Family A G protein-coupled receptor-like"/>
    <property type="match status" value="1"/>
</dbReference>
<dbReference type="InterPro" id="IPR017452">
    <property type="entry name" value="GPCR_Rhodpsn_7TM"/>
</dbReference>
<reference evidence="7" key="1">
    <citation type="submission" date="2023-07" db="EMBL/GenBank/DDBJ databases">
        <authorList>
            <consortium name="CYATHOMIX"/>
        </authorList>
    </citation>
    <scope>NUCLEOTIDE SEQUENCE</scope>
    <source>
        <strain evidence="7">N/A</strain>
    </source>
</reference>
<dbReference type="CDD" id="cd00637">
    <property type="entry name" value="7tm_classA_rhodopsin-like"/>
    <property type="match status" value="1"/>
</dbReference>
<dbReference type="PANTHER" id="PTHR22718">
    <property type="entry name" value="SERPENTINE RECEPTOR, CLASS X"/>
    <property type="match status" value="1"/>
</dbReference>
<evidence type="ECO:0000256" key="5">
    <source>
        <dbReference type="SAM" id="Phobius"/>
    </source>
</evidence>
<keyword evidence="8" id="KW-1185">Reference proteome</keyword>
<accession>A0AA36HC42</accession>
<evidence type="ECO:0000259" key="6">
    <source>
        <dbReference type="PROSITE" id="PS50262"/>
    </source>
</evidence>
<feature type="transmembrane region" description="Helical" evidence="5">
    <location>
        <begin position="58"/>
        <end position="82"/>
    </location>
</feature>
<comment type="subcellular location">
    <subcellularLocation>
        <location evidence="1">Membrane</location>
    </subcellularLocation>
</comment>
<dbReference type="InterPro" id="IPR019430">
    <property type="entry name" value="7TM_GPCR_serpentine_rcpt_Srx"/>
</dbReference>
<organism evidence="7 8">
    <name type="scientific">Cylicocyclus nassatus</name>
    <name type="common">Nematode worm</name>
    <dbReference type="NCBI Taxonomy" id="53992"/>
    <lineage>
        <taxon>Eukaryota</taxon>
        <taxon>Metazoa</taxon>
        <taxon>Ecdysozoa</taxon>
        <taxon>Nematoda</taxon>
        <taxon>Chromadorea</taxon>
        <taxon>Rhabditida</taxon>
        <taxon>Rhabditina</taxon>
        <taxon>Rhabditomorpha</taxon>
        <taxon>Strongyloidea</taxon>
        <taxon>Strongylidae</taxon>
        <taxon>Cylicocyclus</taxon>
    </lineage>
</organism>
<feature type="transmembrane region" description="Helical" evidence="5">
    <location>
        <begin position="308"/>
        <end position="326"/>
    </location>
</feature>
<feature type="transmembrane region" description="Helical" evidence="5">
    <location>
        <begin position="188"/>
        <end position="206"/>
    </location>
</feature>
<feature type="transmembrane region" description="Helical" evidence="5">
    <location>
        <begin position="102"/>
        <end position="124"/>
    </location>
</feature>
<evidence type="ECO:0000256" key="4">
    <source>
        <dbReference type="ARBA" id="ARBA00023136"/>
    </source>
</evidence>
<comment type="caution">
    <text evidence="7">The sequence shown here is derived from an EMBL/GenBank/DDBJ whole genome shotgun (WGS) entry which is preliminary data.</text>
</comment>
<feature type="transmembrane region" description="Helical" evidence="5">
    <location>
        <begin position="22"/>
        <end position="46"/>
    </location>
</feature>
<feature type="transmembrane region" description="Helical" evidence="5">
    <location>
        <begin position="136"/>
        <end position="158"/>
    </location>
</feature>
<evidence type="ECO:0000256" key="2">
    <source>
        <dbReference type="ARBA" id="ARBA00022692"/>
    </source>
</evidence>
<keyword evidence="4 5" id="KW-0472">Membrane</keyword>
<keyword evidence="3 5" id="KW-1133">Transmembrane helix</keyword>
<sequence length="489" mass="56034">MSEALDCFRDAHSHEPLITDRIWLGASLIFFTAISFVLNLLLLIITVKMRILDKRFQYHVISLIIASIVYLSADILDLIPATVGAVHMPDPWNIILSSTDNLGYLALMFTNTNVAIDRFMSFYLSKVQQSLASNKTAYAFFASIPCITSVLITVSMAFEGCYIHTDPYKLTFSYLCSTCIFFGPLLNYFGYIFPGINFLLYGLIYVEILRKQMRFKGVANANPEDRSLRQRISLVIQFSLICATQFASSVCYYILPILLPNSDVAFQLPMVFSVLNTMANPVVTLLLQARVRKAYMTIIRSRSISLMNIFFIFLSLALFALCNGYVSPNVYRRVLLREGIPERQIPNKELELLAKRIDQARSEFDVKFAEAEFQVAVRRSYRWRFPRVDQRLALTQLGRMVNAFNLPIAAGYNLYYNIRSGYQRESMRYDGDFSKIHKALEASLLREAAKYLSPQELGLLERRIRELDQRESRNIQLAYQLTRSEGIAG</sequence>
<protein>
    <recommendedName>
        <fullName evidence="6">G-protein coupled receptors family 1 profile domain-containing protein</fullName>
    </recommendedName>
</protein>
<evidence type="ECO:0000313" key="8">
    <source>
        <dbReference type="Proteomes" id="UP001176961"/>
    </source>
</evidence>
<evidence type="ECO:0000256" key="3">
    <source>
        <dbReference type="ARBA" id="ARBA00022989"/>
    </source>
</evidence>
<gene>
    <name evidence="7" type="ORF">CYNAS_LOCUS19826</name>
</gene>